<dbReference type="PROSITE" id="PS52019">
    <property type="entry name" value="PKS_MFAS_DH"/>
    <property type="match status" value="1"/>
</dbReference>
<evidence type="ECO:0000256" key="9">
    <source>
        <dbReference type="PROSITE-ProRule" id="PRU01363"/>
    </source>
</evidence>
<feature type="domain" description="Carrier" evidence="10">
    <location>
        <begin position="1375"/>
        <end position="1450"/>
    </location>
</feature>
<dbReference type="SMART" id="SM00823">
    <property type="entry name" value="PKS_PP"/>
    <property type="match status" value="3"/>
</dbReference>
<dbReference type="GO" id="GO:0004315">
    <property type="term" value="F:3-oxoacyl-[acyl-carrier-protein] synthase activity"/>
    <property type="evidence" value="ECO:0007669"/>
    <property type="project" value="InterPro"/>
</dbReference>
<evidence type="ECO:0000256" key="5">
    <source>
        <dbReference type="ARBA" id="ARBA00022679"/>
    </source>
</evidence>
<proteinExistence type="predicted"/>
<dbReference type="Proteomes" id="UP000578449">
    <property type="component" value="Unassembled WGS sequence"/>
</dbReference>
<keyword evidence="3" id="KW-0596">Phosphopantetheine</keyword>
<keyword evidence="8" id="KW-0012">Acyltransferase</keyword>
<dbReference type="SUPFAM" id="SSF47336">
    <property type="entry name" value="ACP-like"/>
    <property type="match status" value="3"/>
</dbReference>
<keyword evidence="6" id="KW-0045">Antibiotic biosynthesis</keyword>
<evidence type="ECO:0000256" key="1">
    <source>
        <dbReference type="ARBA" id="ARBA00001957"/>
    </source>
</evidence>
<gene>
    <name evidence="13" type="ORF">HNP84_009954</name>
</gene>
<comment type="pathway">
    <text evidence="2">Antibiotic biosynthesis.</text>
</comment>
<dbReference type="InterPro" id="IPR032821">
    <property type="entry name" value="PKS_assoc"/>
</dbReference>
<dbReference type="Gene3D" id="3.30.70.3290">
    <property type="match status" value="3"/>
</dbReference>
<dbReference type="InterPro" id="IPR020806">
    <property type="entry name" value="PKS_PP-bd"/>
</dbReference>
<feature type="region of interest" description="N-terminal hotdog fold" evidence="9">
    <location>
        <begin position="2331"/>
        <end position="2451"/>
    </location>
</feature>
<evidence type="ECO:0000259" key="10">
    <source>
        <dbReference type="PROSITE" id="PS50075"/>
    </source>
</evidence>
<dbReference type="InterPro" id="IPR016036">
    <property type="entry name" value="Malonyl_transacylase_ACP-bd"/>
</dbReference>
<dbReference type="InterPro" id="IPR036291">
    <property type="entry name" value="NAD(P)-bd_dom_sf"/>
</dbReference>
<keyword evidence="7" id="KW-0511">Multifunctional enzyme</keyword>
<dbReference type="Gene3D" id="3.10.129.110">
    <property type="entry name" value="Polyketide synthase dehydratase"/>
    <property type="match status" value="1"/>
</dbReference>
<dbReference type="InterPro" id="IPR050091">
    <property type="entry name" value="PKS_NRPS_Biosynth_Enz"/>
</dbReference>
<dbReference type="InterPro" id="IPR009081">
    <property type="entry name" value="PP-bd_ACP"/>
</dbReference>
<dbReference type="PROSITE" id="PS00606">
    <property type="entry name" value="KS3_1"/>
    <property type="match status" value="3"/>
</dbReference>
<dbReference type="Pfam" id="PF16197">
    <property type="entry name" value="KAsynt_C_assoc"/>
    <property type="match status" value="3"/>
</dbReference>
<dbReference type="PANTHER" id="PTHR43775">
    <property type="entry name" value="FATTY ACID SYNTHASE"/>
    <property type="match status" value="1"/>
</dbReference>
<dbReference type="InterPro" id="IPR014043">
    <property type="entry name" value="Acyl_transferase_dom"/>
</dbReference>
<dbReference type="PROSITE" id="PS52004">
    <property type="entry name" value="KS3_2"/>
    <property type="match status" value="3"/>
</dbReference>
<dbReference type="SMART" id="SM00825">
    <property type="entry name" value="PKS_KS"/>
    <property type="match status" value="3"/>
</dbReference>
<dbReference type="CDD" id="cd08956">
    <property type="entry name" value="KR_3_FAS_SDR_x"/>
    <property type="match status" value="1"/>
</dbReference>
<dbReference type="GO" id="GO:0006633">
    <property type="term" value="P:fatty acid biosynthetic process"/>
    <property type="evidence" value="ECO:0007669"/>
    <property type="project" value="InterPro"/>
</dbReference>
<dbReference type="FunFam" id="3.40.366.10:FF:000002">
    <property type="entry name" value="Probable polyketide synthase 2"/>
    <property type="match status" value="3"/>
</dbReference>
<feature type="domain" description="Ketosynthase family 3 (KS3)" evidence="11">
    <location>
        <begin position="33"/>
        <end position="457"/>
    </location>
</feature>
<keyword evidence="14" id="KW-1185">Reference proteome</keyword>
<dbReference type="SMART" id="SM00822">
    <property type="entry name" value="PKS_KR"/>
    <property type="match status" value="3"/>
</dbReference>
<sequence>MTDNEQVVEYLRRVTVELHETRKRLRDLEERDREPIAVVGMACRFPGGVSSPEELWELVAGERDAIGEFPADRGWDVESLYDPDPDRPGKSYVRHGGFLEDAAGFDAGFFGISPHEALAMDPQQRLLLETSWEAVERAGIDPRSLRGSHTGVFVGAIAQDYAAPLYAAPEGFEGHLLTGTTASVVSGRVAYALGLEGPAVTVDTACSSSLVALHQAVRALRAGECALALAGGVTVMANPGMFVEFSRQRGLAPDGRCKSFAAAADGTAWAEGVGVLVVERLSDARRLGHRVLAVIRGSAVNQDGASNGLTAPNGPSQERVIREALASAGLAPSDVDAVEAHGTGTTLGDPIEAEALIAAYGRDRDRPLWLGSLKSNIGHAQAAAGVGGVIKMVQAMRHGVLPRTLHVDAPTPHVDWSAGSVELLTEARDWPAADRPRRAAVSSFGISGTNAHVVLEEAPEEEAVPPEAMPEVVPLVVSARDEGALRELAARLVPVVEERGLAPVAAGLRSRAVFEHRAVVVSGAAGLRALAEGREDAWLVRGVAGAPARPVLVFPGQGSQWAGMGAVLLDESPVFAARIAECGRALAPFVDFDLEQVLRSPEVPERADVIQPVLWAVMVALAELWRSYGVEPGGVIGHSQGEIAAAVVSGALSLEDGARVVALRSRALRVLAGQGAMASVAEPAERVERRIAAYDGVEVAAVNGPAATVVSGPVAAVEALVAECEVEGVRARRIAVDYASHCAQVERIEDEVRAIQVASNSTGVPFYSTVTGGLIDTTDLDGGYWYTNLRQRVRFQQAVEAAQADGHTVFIEVSPHPVLTMNIEGVALGTLRREQGGLDRFLLSVGEAFVNGVEVTWPPVQAAPAELPTYPFQHRRYWLETAPATAGADPDEARFWDAVERADLPTLSETLRTGDDGALGAALPALTAWRRGRRARATVDGCRYRISWRETPDPDGAALAGTWVVAGPTGETAAFVEEALRRHGAEPVVLAGPDRIDGVPDVTGVVSLLGAAETLTLARALGDAGIDAPLWSVTRGAVSVGGDPASDPDQAAVWGLGRVIGLELPERWGGLVDLPRHLDAAAAARLAAVLAGAPGEDQVAIRPAGILARRLVRAPLAGTAGAHAWRPAGTVLVAGTSPARAHVAGWLRGLDAPNVVTIDDPADRDALAALLRSIPGEHPLTAVIHAGDAAGDRPLESLDPAELDTAAGAEALDELTRDLDLSAFVLFSSLAGTLGVPGRGAVATGHARLEALAERRRAEGRPATVVHWGPWTGGEAGENEEIRRRHGLREMAPDLALLALRDALDHGEDALVVADIDWERLFVAFTAARPRPLITSVPEARRAQEAAEAVLAEARTGAAWFAARLAAMTPAEQDRAVADLIREHVAATLGHDSAGAVAVERSFKDLGFDSLLAVQLRNRLNAATGVRLPATVVYDHPTPAGLAAYLRDQVLGRRREAAPALLTHTDEPIAIVGMACRYPGGVTSPEELWELVAGERDAIGEFPRDRGWDLDALYDPDPDKDGKSYVRHGGFLYDAAGFDAAFFGISPREATAMDPQQRLLLEASWEAFERAGLDPSRLRGSRTGVFVGLSYQDYLTRLAEPPAGYDGHLLTGTTASVASGRVAYTLGLEGPTLTVDTACSSSLVALHLAAQALRQGECSLALAGGIAVMSTPDMFRYFSRQRGLSPDGRSRSFAAGANGFGAAEGVGMLVVERLSDARRQGHRVLAVIRGSAVNQDGASNGLTAPNGPSQERVIRQALASAGLSPSEVDAVEAHGTGTALGDPIEAQALIATYGQDRDRPLLLGSIKSNIGHAQAAAGVAGVIKMVQAMRHGVLPRTLHVDAPTPHVDWSAGSVELLTEAREWPAADRSRRAAVSSFGMSGTNAHVVLEEAPEEEASPPEAMPGVVPLVVSARDEGALRELAARLVPVVEERGLAPVAAGLGSRAVFEHRAVVVSGAAGLRALAEGREDAWLVRGVAGAPARPVLVFPGQGSQWAGMGAALLDESPVFAARIAECGRAMAPFVDFDLQEVLRSPEVPERADVIQPVLWAVMVALAELWRSYGVEPGGVIGHSQGEIAAAVVSGVLSLEDGARVVALRSRALRVLAGAGAMASVAEPVERVERRIAAYDGVEVAAVNGPAATVVSGPVAAVEALVAGCEAEGVRARRIAVDYASHCAQVERIEEQVRAIQVAPDSTGVPFYSTVTGGLIDTTDLDGGYWYTNLRRRVRFQEAVQAAQADGYTVFIEVSPHPVLTMNIDGVALGTLRREQGGLDRFLLSVGEAFVNGVEVTWPPVHAAPAELPTYPFQHQRYWLDAPPLRADARNLGLVPGGHPLLGAALDAAEGGGMTWTGRISLESHPWLADHAVWGRVLVPGTAFVELALRAGGEIEELTLQAPLAVPERGGVHLQLVAGAEDEAGRRTVGVHSRPEDAPPGTPWTCHATGVVRAGTGPDDFADDLTAWPPPGAVPVDVDGRYDELAGQGYDYGPSFQGLRAAWRRGEEVYAEVSLPGEQDAAAYAVHPALLDAALHAVGLGSFARTPGAGEVLLPFAWTGVRRHGAGATALRVLLRPAGDGGIRLLAADDRGRPVLSADALAVRPVSERQLGVTPAGLFEIAWTPLAGAPSTPATDVTVLACPDVASPGEAARWALEQVRNRLAEDRDGPMVVVTRRAVATGSPGERVDLAQAPVWGLLRSAQSEHPGRFVLVDTDDDAPEDASDAAARAVASGEPQIAIRDGRAYVPRLVRSTQPAAPGRVALDPDGTVLITGGTGSLGGEVARHLVRAHGVRHLLLVSRRGPDAPGADELAAELTGAGATVTVAACDVADRDALAALLGRVPDDRPLTGVFHTAAVLDDGVLESMEPERVEAVLRPKAVGALHLHELTRDRDLSAFVLFSSLSGVLGAPGQANYAAANAFLDALAAHRRSLGLPAQSLAWGGWEQRTALTGDLAEREVGWWRDAGVGAMPTADGLALLDAAMGVDAAVVVPALLDPRRLAEPVPPLLRGLARPAARRDSAPADATLRRRMAGLPEAERERLLLDLVRAQVAAVLGHADAGAVEAGRAFKDLGFDSLLAVQLRNRLNAATGARLPTTVVFDHPTPEAVARRLHEELSGAVRSGPAPAAPPAAADEPIAIVGMACRFPGGVSSPEELWELVAGERDAIGEFPADRGWDLAGLYDPDPDRAGKSYVRVGGFLEDAAGFDAGFFGISPREALAMDPQQRLLLETSWEALEQAGIDPTALRGTDTGVFAGVMYHDYLTDAGELDGELEGYVLSGNAGSVATGRVAYTLGLEGPAVTVDTACSTSLVALHLAAQALRAGECSLALAGGVTVMPTPTPFIEFSRQRGLASDGRCKSFAAAADGTSWSEGAGVLVVERLSDARRLGHRVLAVVRGSAVNQDGASNGLTAPNGPSQERVIRQALASAGLSPSEVDAVEAHGTGTALGDPIEAQALIATYGQDRDRPLWLGSIKSNLGHTQAAAGVAGVIKMVQAMRHGVLPRTLHVDAPTPHVDWSAGSVELLTEAREWPATDRPRRAAVSSFGVSGTNAHVVIEEPPAGPRPEENTEPDVVPLVVSARDEGALRELAARLVPVVEERGLAPVAAGLGSRAVFEHRAVVVSGAGGLRALAEGREDAWLVRGVAGAPARPVLVFPGQGSQWAGMGAALLDESPVFAARVAECGRALAPFVDFDLEQVLRSPEVPERADVIQPVLWAVMVALAELWRSYGVEPGGVIGHSQGEIAAAVVSGAVSLEDGARVVALRSRALRVLAGQGAMASVAEPAERVERRIAAYDGVEVAAVNGPAATVVSGPVAAVEALVAECEAEGVRARRIAVDYASHCGQVERIEGEVRAIEVASRSTAVPFYSTVTGGLIDTTDLDGGYWYTNLRRRVRFQEAVQAAQADGHAVFIEVSPHPVLTMNIEGVALGTLRREQGGLDRFLLSVGEAFVNGVKITWPQVQATPAELPTYPFQHQRYWLAQRSRTRRDPVDAAFWDVVESGDLDRFARTFQVDGDAPLRSVLPALAGWRKGRRERAVVDGLRYTISWEPVAAPEAPVPAGRWLVVVPEGHAEDDAVAACVKALERHGAVPVTVVVDPGAPGRDVLAHRLASEPAGVLSLLALDERPGPEGVPGGVAGTLALVRAMVEAGARAPLWSVTRGAVSTGPDDPLRRPAHAQVWGLGRVVALEHPGLWGGLVDLPESLDDATGARVCAVLAGLGEEDQVAVRPSGVFARRLVRAPLGDAGPAGEPRLRGTALLVGGTGALAPYLARWLARRGAEHVVLVSRRGPAAPGADELVRELADLGTPATAVACDVADREAVAGMLERLREQGHTVRTVVHAATAARLAPLATATLAEFGAAMAAKVSGVRHLDELLDPARLDHFICFSSVAGVWGSGDHGAYAVANAYLDAFAEHRRSRGRPATSIAWGVWESERMSPEVDEAHLRRQGLPFLDPERALAALDAVVAADETFVTVADVDWKVFAPVFASARSRPLLAGIEEVRGILDAPPEPGEGSSWAGRLAGLPPAEQEQALLELVTGQVAAVLGHASPDAVAADRPFKDLGFESLSAVDLRNRLNAATGLRLPVTLVFDHPTPAALARHLRAELAGGEEPSVQAELDRLEAAVAALPPDGPERGLVHQRLAALAARLAGPGGHVNGNGAANGSGPGHAPQYERTYESEYDDLRGATDEEIFDLIDREFGTP</sequence>
<feature type="active site" description="Proton acceptor; for dehydratase activity" evidence="9">
    <location>
        <position position="2363"/>
    </location>
</feature>
<name>A0A840PSS2_9ACTN</name>
<dbReference type="Pfam" id="PF14765">
    <property type="entry name" value="PS-DH"/>
    <property type="match status" value="1"/>
</dbReference>
<dbReference type="GO" id="GO:0033068">
    <property type="term" value="P:macrolide biosynthetic process"/>
    <property type="evidence" value="ECO:0007669"/>
    <property type="project" value="UniProtKB-ARBA"/>
</dbReference>
<dbReference type="InterPro" id="IPR042104">
    <property type="entry name" value="PKS_dehydratase_sf"/>
</dbReference>
<dbReference type="NCBIfam" id="NF045894">
    <property type="entry name" value="PKS_plus_SDR"/>
    <property type="match status" value="1"/>
</dbReference>
<keyword evidence="4" id="KW-0597">Phosphoprotein</keyword>
<dbReference type="GO" id="GO:0004312">
    <property type="term" value="F:fatty acid synthase activity"/>
    <property type="evidence" value="ECO:0007669"/>
    <property type="project" value="TreeGrafter"/>
</dbReference>
<feature type="region of interest" description="C-terminal hotdog fold" evidence="9">
    <location>
        <begin position="2465"/>
        <end position="2604"/>
    </location>
</feature>
<dbReference type="RefSeq" id="WP_185056984.1">
    <property type="nucleotide sequence ID" value="NZ_JACHGN010000037.1"/>
</dbReference>
<dbReference type="Pfam" id="PF08659">
    <property type="entry name" value="KR"/>
    <property type="match status" value="3"/>
</dbReference>
<evidence type="ECO:0000259" key="12">
    <source>
        <dbReference type="PROSITE" id="PS52019"/>
    </source>
</evidence>
<evidence type="ECO:0000259" key="11">
    <source>
        <dbReference type="PROSITE" id="PS52004"/>
    </source>
</evidence>
<dbReference type="Pfam" id="PF00698">
    <property type="entry name" value="Acyl_transf_1"/>
    <property type="match status" value="3"/>
</dbReference>
<dbReference type="InterPro" id="IPR018201">
    <property type="entry name" value="Ketoacyl_synth_AS"/>
</dbReference>
<dbReference type="SUPFAM" id="SSF55048">
    <property type="entry name" value="Probable ACP-binding domain of malonyl-CoA ACP transacylase"/>
    <property type="match status" value="3"/>
</dbReference>
<feature type="active site" description="Proton donor; for dehydratase activity" evidence="9">
    <location>
        <position position="2524"/>
    </location>
</feature>
<dbReference type="Pfam" id="PF21089">
    <property type="entry name" value="PKS_DH_N"/>
    <property type="match status" value="1"/>
</dbReference>
<dbReference type="Gene3D" id="3.40.50.11460">
    <property type="match status" value="1"/>
</dbReference>
<protein>
    <submittedName>
        <fullName evidence="13">Acyl transferase domain-containing protein</fullName>
    </submittedName>
</protein>
<feature type="domain" description="Carrier" evidence="10">
    <location>
        <begin position="4526"/>
        <end position="4601"/>
    </location>
</feature>
<evidence type="ECO:0000256" key="2">
    <source>
        <dbReference type="ARBA" id="ARBA00004792"/>
    </source>
</evidence>
<evidence type="ECO:0000256" key="4">
    <source>
        <dbReference type="ARBA" id="ARBA00022553"/>
    </source>
</evidence>
<dbReference type="Pfam" id="PF02801">
    <property type="entry name" value="Ketoacyl-synt_C"/>
    <property type="match status" value="3"/>
</dbReference>
<dbReference type="Pfam" id="PF18369">
    <property type="entry name" value="PKS_DE"/>
    <property type="match status" value="2"/>
</dbReference>
<dbReference type="SMART" id="SM01294">
    <property type="entry name" value="PKS_PP_betabranch"/>
    <property type="match status" value="3"/>
</dbReference>
<dbReference type="InterPro" id="IPR001227">
    <property type="entry name" value="Ac_transferase_dom_sf"/>
</dbReference>
<dbReference type="CDD" id="cd08952">
    <property type="entry name" value="KR_1_SDR_x"/>
    <property type="match status" value="2"/>
</dbReference>
<dbReference type="InterPro" id="IPR016035">
    <property type="entry name" value="Acyl_Trfase/lysoPLipase"/>
</dbReference>
<feature type="domain" description="Carrier" evidence="10">
    <location>
        <begin position="3034"/>
        <end position="3109"/>
    </location>
</feature>
<dbReference type="Pfam" id="PF00550">
    <property type="entry name" value="PP-binding"/>
    <property type="match status" value="3"/>
</dbReference>
<dbReference type="InterPro" id="IPR013968">
    <property type="entry name" value="PKS_KR"/>
</dbReference>
<accession>A0A840PSS2</accession>
<dbReference type="InterPro" id="IPR049551">
    <property type="entry name" value="PKS_DH_C"/>
</dbReference>
<dbReference type="PROSITE" id="PS50075">
    <property type="entry name" value="CARRIER"/>
    <property type="match status" value="3"/>
</dbReference>
<keyword evidence="5 13" id="KW-0808">Transferase</keyword>
<dbReference type="InterPro" id="IPR020807">
    <property type="entry name" value="PKS_DH"/>
</dbReference>
<comment type="caution">
    <text evidence="13">The sequence shown here is derived from an EMBL/GenBank/DDBJ whole genome shotgun (WGS) entry which is preliminary data.</text>
</comment>
<dbReference type="SUPFAM" id="SSF51735">
    <property type="entry name" value="NAD(P)-binding Rossmann-fold domains"/>
    <property type="match status" value="6"/>
</dbReference>
<dbReference type="SMART" id="SM00826">
    <property type="entry name" value="PKS_DH"/>
    <property type="match status" value="1"/>
</dbReference>
<dbReference type="Gene3D" id="3.40.47.10">
    <property type="match status" value="3"/>
</dbReference>
<feature type="domain" description="PKS/mFAS DH" evidence="12">
    <location>
        <begin position="2331"/>
        <end position="2604"/>
    </location>
</feature>
<dbReference type="InterPro" id="IPR020841">
    <property type="entry name" value="PKS_Beta-ketoAc_synthase_dom"/>
</dbReference>
<dbReference type="InterPro" id="IPR057326">
    <property type="entry name" value="KR_dom"/>
</dbReference>
<organism evidence="13 14">
    <name type="scientific">Thermocatellispora tengchongensis</name>
    <dbReference type="NCBI Taxonomy" id="1073253"/>
    <lineage>
        <taxon>Bacteria</taxon>
        <taxon>Bacillati</taxon>
        <taxon>Actinomycetota</taxon>
        <taxon>Actinomycetes</taxon>
        <taxon>Streptosporangiales</taxon>
        <taxon>Streptosporangiaceae</taxon>
        <taxon>Thermocatellispora</taxon>
    </lineage>
</organism>
<dbReference type="InterPro" id="IPR049900">
    <property type="entry name" value="PKS_mFAS_DH"/>
</dbReference>
<evidence type="ECO:0000256" key="3">
    <source>
        <dbReference type="ARBA" id="ARBA00022450"/>
    </source>
</evidence>
<evidence type="ECO:0000256" key="7">
    <source>
        <dbReference type="ARBA" id="ARBA00023268"/>
    </source>
</evidence>
<dbReference type="Gene3D" id="3.40.50.720">
    <property type="entry name" value="NAD(P)-binding Rossmann-like Domain"/>
    <property type="match status" value="3"/>
</dbReference>
<dbReference type="InterPro" id="IPR049552">
    <property type="entry name" value="PKS_DH_N"/>
</dbReference>
<dbReference type="InterPro" id="IPR055123">
    <property type="entry name" value="SpnB-like_Rossmann"/>
</dbReference>
<evidence type="ECO:0000256" key="6">
    <source>
        <dbReference type="ARBA" id="ARBA00023194"/>
    </source>
</evidence>
<dbReference type="InterPro" id="IPR016039">
    <property type="entry name" value="Thiolase-like"/>
</dbReference>
<reference evidence="13 14" key="1">
    <citation type="submission" date="2020-08" db="EMBL/GenBank/DDBJ databases">
        <title>Genomic Encyclopedia of Type Strains, Phase IV (KMG-IV): sequencing the most valuable type-strain genomes for metagenomic binning, comparative biology and taxonomic classification.</title>
        <authorList>
            <person name="Goeker M."/>
        </authorList>
    </citation>
    <scope>NUCLEOTIDE SEQUENCE [LARGE SCALE GENOMIC DNA]</scope>
    <source>
        <strain evidence="13 14">DSM 45615</strain>
    </source>
</reference>
<dbReference type="InterPro" id="IPR036736">
    <property type="entry name" value="ACP-like_sf"/>
</dbReference>
<dbReference type="GO" id="GO:0031177">
    <property type="term" value="F:phosphopantetheine binding"/>
    <property type="evidence" value="ECO:0007669"/>
    <property type="project" value="InterPro"/>
</dbReference>
<feature type="domain" description="Ketosynthase family 3 (KS3)" evidence="11">
    <location>
        <begin position="3127"/>
        <end position="3551"/>
    </location>
</feature>
<dbReference type="Pfam" id="PF22953">
    <property type="entry name" value="SpnB_Rossmann"/>
    <property type="match status" value="1"/>
</dbReference>
<feature type="domain" description="Ketosynthase family 3 (KS3)" evidence="11">
    <location>
        <begin position="1466"/>
        <end position="1890"/>
    </location>
</feature>
<evidence type="ECO:0000313" key="13">
    <source>
        <dbReference type="EMBL" id="MBB5140187.1"/>
    </source>
</evidence>
<evidence type="ECO:0000256" key="8">
    <source>
        <dbReference type="ARBA" id="ARBA00023315"/>
    </source>
</evidence>
<dbReference type="Pfam" id="PF00109">
    <property type="entry name" value="ketoacyl-synt"/>
    <property type="match status" value="3"/>
</dbReference>
<dbReference type="FunFam" id="1.10.1200.10:FF:000007">
    <property type="entry name" value="Probable polyketide synthase pks17"/>
    <property type="match status" value="3"/>
</dbReference>
<dbReference type="InterPro" id="IPR014030">
    <property type="entry name" value="Ketoacyl_synth_N"/>
</dbReference>
<comment type="cofactor">
    <cofactor evidence="1">
        <name>pantetheine 4'-phosphate</name>
        <dbReference type="ChEBI" id="CHEBI:47942"/>
    </cofactor>
</comment>
<dbReference type="Gene3D" id="6.10.140.1830">
    <property type="match status" value="2"/>
</dbReference>
<dbReference type="InterPro" id="IPR014031">
    <property type="entry name" value="Ketoacyl_synth_C"/>
</dbReference>
<dbReference type="SUPFAM" id="SSF53901">
    <property type="entry name" value="Thiolase-like"/>
    <property type="match status" value="3"/>
</dbReference>
<dbReference type="PANTHER" id="PTHR43775:SF51">
    <property type="entry name" value="INACTIVE PHENOLPHTHIOCEROL SYNTHESIS POLYKETIDE SYNTHASE TYPE I PKS1-RELATED"/>
    <property type="match status" value="1"/>
</dbReference>
<evidence type="ECO:0000313" key="14">
    <source>
        <dbReference type="Proteomes" id="UP000578449"/>
    </source>
</evidence>
<dbReference type="Gene3D" id="1.10.1200.10">
    <property type="entry name" value="ACP-like"/>
    <property type="match status" value="3"/>
</dbReference>
<dbReference type="CDD" id="cd00833">
    <property type="entry name" value="PKS"/>
    <property type="match status" value="3"/>
</dbReference>
<dbReference type="SUPFAM" id="SSF52151">
    <property type="entry name" value="FabD/lysophospholipase-like"/>
    <property type="match status" value="3"/>
</dbReference>
<dbReference type="Gene3D" id="3.40.366.10">
    <property type="entry name" value="Malonyl-Coenzyme A Acyl Carrier Protein, domain 2"/>
    <property type="match status" value="3"/>
</dbReference>
<dbReference type="InterPro" id="IPR041618">
    <property type="entry name" value="PKS_DE"/>
</dbReference>
<dbReference type="SMART" id="SM00827">
    <property type="entry name" value="PKS_AT"/>
    <property type="match status" value="3"/>
</dbReference>
<dbReference type="InterPro" id="IPR006162">
    <property type="entry name" value="Ppantetheine_attach_site"/>
</dbReference>
<dbReference type="FunFam" id="3.40.47.10:FF:000019">
    <property type="entry name" value="Polyketide synthase type I"/>
    <property type="match status" value="3"/>
</dbReference>
<dbReference type="PROSITE" id="PS00012">
    <property type="entry name" value="PHOSPHOPANTETHEINE"/>
    <property type="match status" value="3"/>
</dbReference>
<dbReference type="EMBL" id="JACHGN010000037">
    <property type="protein sequence ID" value="MBB5140187.1"/>
    <property type="molecule type" value="Genomic_DNA"/>
</dbReference>
<dbReference type="InterPro" id="IPR015083">
    <property type="entry name" value="NorB/c/GfsB-D-like_docking"/>
</dbReference>
<dbReference type="Pfam" id="PF08990">
    <property type="entry name" value="Docking"/>
    <property type="match status" value="1"/>
</dbReference>